<evidence type="ECO:0000256" key="1">
    <source>
        <dbReference type="PROSITE-ProRule" id="PRU00023"/>
    </source>
</evidence>
<dbReference type="PANTHER" id="PTHR24147:SF60">
    <property type="entry name" value="ANKYRIN REPEAT DOMAIN-CONTAINING PROTEIN 26-RELATED"/>
    <property type="match status" value="1"/>
</dbReference>
<name>S7NWB0_MYOBR</name>
<dbReference type="PROSITE" id="PS50088">
    <property type="entry name" value="ANK_REPEAT"/>
    <property type="match status" value="2"/>
</dbReference>
<dbReference type="InterPro" id="IPR036770">
    <property type="entry name" value="Ankyrin_rpt-contain_sf"/>
</dbReference>
<dbReference type="Gene3D" id="1.25.40.20">
    <property type="entry name" value="Ankyrin repeat-containing domain"/>
    <property type="match status" value="2"/>
</dbReference>
<organism evidence="2 3">
    <name type="scientific">Myotis brandtii</name>
    <name type="common">Brandt's bat</name>
    <dbReference type="NCBI Taxonomy" id="109478"/>
    <lineage>
        <taxon>Eukaryota</taxon>
        <taxon>Metazoa</taxon>
        <taxon>Chordata</taxon>
        <taxon>Craniata</taxon>
        <taxon>Vertebrata</taxon>
        <taxon>Euteleostomi</taxon>
        <taxon>Mammalia</taxon>
        <taxon>Eutheria</taxon>
        <taxon>Laurasiatheria</taxon>
        <taxon>Chiroptera</taxon>
        <taxon>Yangochiroptera</taxon>
        <taxon>Vespertilionidae</taxon>
        <taxon>Myotis</taxon>
    </lineage>
</organism>
<dbReference type="PROSITE" id="PS50297">
    <property type="entry name" value="ANK_REP_REGION"/>
    <property type="match status" value="1"/>
</dbReference>
<dbReference type="Pfam" id="PF12796">
    <property type="entry name" value="Ank_2"/>
    <property type="match status" value="1"/>
</dbReference>
<feature type="repeat" description="ANK" evidence="1">
    <location>
        <begin position="92"/>
        <end position="124"/>
    </location>
</feature>
<dbReference type="InterPro" id="IPR002110">
    <property type="entry name" value="Ankyrin_rpt"/>
</dbReference>
<dbReference type="InterPro" id="IPR050657">
    <property type="entry name" value="Ankyrin_repeat_domain"/>
</dbReference>
<dbReference type="Pfam" id="PF00023">
    <property type="entry name" value="Ank"/>
    <property type="match status" value="1"/>
</dbReference>
<dbReference type="SUPFAM" id="SSF48403">
    <property type="entry name" value="Ankyrin repeat"/>
    <property type="match status" value="1"/>
</dbReference>
<dbReference type="EMBL" id="KE161117">
    <property type="protein sequence ID" value="EPQ01898.1"/>
    <property type="molecule type" value="Genomic_DNA"/>
</dbReference>
<evidence type="ECO:0000313" key="3">
    <source>
        <dbReference type="Proteomes" id="UP000052978"/>
    </source>
</evidence>
<reference evidence="2 3" key="1">
    <citation type="journal article" date="2013" name="Nat. Commun.">
        <title>Genome analysis reveals insights into physiology and longevity of the Brandt's bat Myotis brandtii.</title>
        <authorList>
            <person name="Seim I."/>
            <person name="Fang X."/>
            <person name="Xiong Z."/>
            <person name="Lobanov A.V."/>
            <person name="Huang Z."/>
            <person name="Ma S."/>
            <person name="Feng Y."/>
            <person name="Turanov A.A."/>
            <person name="Zhu Y."/>
            <person name="Lenz T.L."/>
            <person name="Gerashchenko M.V."/>
            <person name="Fan D."/>
            <person name="Hee Yim S."/>
            <person name="Yao X."/>
            <person name="Jordan D."/>
            <person name="Xiong Y."/>
            <person name="Ma Y."/>
            <person name="Lyapunov A.N."/>
            <person name="Chen G."/>
            <person name="Kulakova O.I."/>
            <person name="Sun Y."/>
            <person name="Lee S.G."/>
            <person name="Bronson R.T."/>
            <person name="Moskalev A.A."/>
            <person name="Sunyaev S.R."/>
            <person name="Zhang G."/>
            <person name="Krogh A."/>
            <person name="Wang J."/>
            <person name="Gladyshev V.N."/>
        </authorList>
    </citation>
    <scope>NUCLEOTIDE SEQUENCE [LARGE SCALE GENOMIC DNA]</scope>
</reference>
<dbReference type="PANTHER" id="PTHR24147">
    <property type="entry name" value="ANKYRIN REPEAT DOMAIN 36-RELATED"/>
    <property type="match status" value="1"/>
</dbReference>
<proteinExistence type="predicted"/>
<feature type="repeat" description="ANK" evidence="1">
    <location>
        <begin position="125"/>
        <end position="157"/>
    </location>
</feature>
<accession>S7NWB0</accession>
<dbReference type="SMART" id="SM00248">
    <property type="entry name" value="ANK"/>
    <property type="match status" value="5"/>
</dbReference>
<keyword evidence="1" id="KW-0040">ANK repeat</keyword>
<keyword evidence="3" id="KW-1185">Reference proteome</keyword>
<gene>
    <name evidence="2" type="ORF">D623_10004465</name>
</gene>
<evidence type="ECO:0000313" key="2">
    <source>
        <dbReference type="EMBL" id="EPQ01898.1"/>
    </source>
</evidence>
<protein>
    <submittedName>
        <fullName evidence="2">Ankyrin repeat domain-containing protein 26</fullName>
    </submittedName>
</protein>
<sequence length="232" mass="25618">MAAMDSPTNPGSSAVGAPRPLFRDTDMGAIHKAASVGNVQKVKQILLFRKSGLNDRDRMSRTALHVACGKGRPRVVRLLTHRHCLLNLCDIDNKTALIHAIQYEQEECATILLDRGANPNVMDIHGNTPLNYAVLGHNTAIVEKLLSCMANMEARNKDDFTPLSLAKYDNKEKMVEFLVTRASKVDHMEKYNCSFLVLYLEGTFIKAGASETMKGLGSKQMLVGTILSCQRD</sequence>
<dbReference type="AlphaFoldDB" id="S7NWB0"/>
<dbReference type="Proteomes" id="UP000052978">
    <property type="component" value="Unassembled WGS sequence"/>
</dbReference>